<evidence type="ECO:0000313" key="4">
    <source>
        <dbReference type="Proteomes" id="UP000807469"/>
    </source>
</evidence>
<evidence type="ECO:0000313" key="3">
    <source>
        <dbReference type="EMBL" id="KAF9479468.1"/>
    </source>
</evidence>
<keyword evidence="1" id="KW-0472">Membrane</keyword>
<dbReference type="InterPro" id="IPR045340">
    <property type="entry name" value="DUF6533"/>
</dbReference>
<protein>
    <recommendedName>
        <fullName evidence="2">DUF6533 domain-containing protein</fullName>
    </recommendedName>
</protein>
<sequence>MVSVLTPGDIIAFLQPVKCLPAILVYEYSITFASEVDRFWYRRQSWPSLMCYLNRYLVLFGHIPIVFEYVWSTSNSDIQSKVCRSLQSYHQYLTTAVQVVIVVMLVMRIYALYERSRRVLALYLTVCTLMFTVGIWSMFGGTTQNWDEVLLPVGCSAPFTRDQATRLAATWGGLLVFDTLVFWMTLKKSLTAVRDPGVNLLTVLLRDGVIYFAYAFMLGSPFTRGVLATLTNVISSVMLSRLMLNIRDPALVQHLPKFRAPQDSDDYGSTPSTDAFGRIKIHS</sequence>
<feature type="transmembrane region" description="Helical" evidence="1">
    <location>
        <begin position="225"/>
        <end position="244"/>
    </location>
</feature>
<evidence type="ECO:0000256" key="1">
    <source>
        <dbReference type="SAM" id="Phobius"/>
    </source>
</evidence>
<feature type="transmembrane region" description="Helical" evidence="1">
    <location>
        <begin position="198"/>
        <end position="219"/>
    </location>
</feature>
<evidence type="ECO:0000259" key="2">
    <source>
        <dbReference type="Pfam" id="PF20151"/>
    </source>
</evidence>
<name>A0A9P6D198_9AGAR</name>
<reference evidence="3" key="1">
    <citation type="submission" date="2020-11" db="EMBL/GenBank/DDBJ databases">
        <authorList>
            <consortium name="DOE Joint Genome Institute"/>
            <person name="Ahrendt S."/>
            <person name="Riley R."/>
            <person name="Andreopoulos W."/>
            <person name="Labutti K."/>
            <person name="Pangilinan J."/>
            <person name="Ruiz-Duenas F.J."/>
            <person name="Barrasa J.M."/>
            <person name="Sanchez-Garcia M."/>
            <person name="Camarero S."/>
            <person name="Miyauchi S."/>
            <person name="Serrano A."/>
            <person name="Linde D."/>
            <person name="Babiker R."/>
            <person name="Drula E."/>
            <person name="Ayuso-Fernandez I."/>
            <person name="Pacheco R."/>
            <person name="Padilla G."/>
            <person name="Ferreira P."/>
            <person name="Barriuso J."/>
            <person name="Kellner H."/>
            <person name="Castanera R."/>
            <person name="Alfaro M."/>
            <person name="Ramirez L."/>
            <person name="Pisabarro A.G."/>
            <person name="Kuo A."/>
            <person name="Tritt A."/>
            <person name="Lipzen A."/>
            <person name="He G."/>
            <person name="Yan M."/>
            <person name="Ng V."/>
            <person name="Cullen D."/>
            <person name="Martin F."/>
            <person name="Rosso M.-N."/>
            <person name="Henrissat B."/>
            <person name="Hibbett D."/>
            <person name="Martinez A.T."/>
            <person name="Grigoriev I.V."/>
        </authorList>
    </citation>
    <scope>NUCLEOTIDE SEQUENCE</scope>
    <source>
        <strain evidence="3">CIRM-BRFM 674</strain>
    </source>
</reference>
<dbReference type="Proteomes" id="UP000807469">
    <property type="component" value="Unassembled WGS sequence"/>
</dbReference>
<keyword evidence="1" id="KW-1133">Transmembrane helix</keyword>
<feature type="transmembrane region" description="Helical" evidence="1">
    <location>
        <begin position="168"/>
        <end position="186"/>
    </location>
</feature>
<feature type="transmembrane region" description="Helical" evidence="1">
    <location>
        <begin position="92"/>
        <end position="113"/>
    </location>
</feature>
<dbReference type="Pfam" id="PF20151">
    <property type="entry name" value="DUF6533"/>
    <property type="match status" value="1"/>
</dbReference>
<gene>
    <name evidence="3" type="ORF">BDN70DRAFT_983710</name>
</gene>
<feature type="transmembrane region" description="Helical" evidence="1">
    <location>
        <begin position="120"/>
        <end position="139"/>
    </location>
</feature>
<dbReference type="AlphaFoldDB" id="A0A9P6D198"/>
<dbReference type="OrthoDB" id="3261349at2759"/>
<keyword evidence="4" id="KW-1185">Reference proteome</keyword>
<comment type="caution">
    <text evidence="3">The sequence shown here is derived from an EMBL/GenBank/DDBJ whole genome shotgun (WGS) entry which is preliminary data.</text>
</comment>
<feature type="domain" description="DUF6533" evidence="2">
    <location>
        <begin position="22"/>
        <end position="60"/>
    </location>
</feature>
<dbReference type="EMBL" id="MU155212">
    <property type="protein sequence ID" value="KAF9479468.1"/>
    <property type="molecule type" value="Genomic_DNA"/>
</dbReference>
<feature type="transmembrane region" description="Helical" evidence="1">
    <location>
        <begin position="52"/>
        <end position="72"/>
    </location>
</feature>
<organism evidence="3 4">
    <name type="scientific">Pholiota conissans</name>
    <dbReference type="NCBI Taxonomy" id="109636"/>
    <lineage>
        <taxon>Eukaryota</taxon>
        <taxon>Fungi</taxon>
        <taxon>Dikarya</taxon>
        <taxon>Basidiomycota</taxon>
        <taxon>Agaricomycotina</taxon>
        <taxon>Agaricomycetes</taxon>
        <taxon>Agaricomycetidae</taxon>
        <taxon>Agaricales</taxon>
        <taxon>Agaricineae</taxon>
        <taxon>Strophariaceae</taxon>
        <taxon>Pholiota</taxon>
    </lineage>
</organism>
<proteinExistence type="predicted"/>
<accession>A0A9P6D198</accession>
<keyword evidence="1" id="KW-0812">Transmembrane</keyword>